<evidence type="ECO:0000256" key="1">
    <source>
        <dbReference type="ARBA" id="ARBA00004141"/>
    </source>
</evidence>
<dbReference type="eggNOG" id="KOG1134">
    <property type="taxonomic scope" value="Eukaryota"/>
</dbReference>
<dbReference type="Pfam" id="PF14703">
    <property type="entry name" value="PHM7_cyt"/>
    <property type="match status" value="1"/>
</dbReference>
<name>R4XFG1_TAPDE</name>
<dbReference type="InterPro" id="IPR027815">
    <property type="entry name" value="CSC1/OSCA1-like_cyt"/>
</dbReference>
<dbReference type="EMBL" id="CAHR02000254">
    <property type="protein sequence ID" value="CCG84511.1"/>
    <property type="molecule type" value="Genomic_DNA"/>
</dbReference>
<feature type="transmembrane region" description="Helical" evidence="8">
    <location>
        <begin position="415"/>
        <end position="433"/>
    </location>
</feature>
<organism evidence="13 14">
    <name type="scientific">Taphrina deformans (strain PYCC 5710 / ATCC 11124 / CBS 356.35 / IMI 108563 / JCM 9778 / NBRC 8474)</name>
    <name type="common">Peach leaf curl fungus</name>
    <name type="synonym">Lalaria deformans</name>
    <dbReference type="NCBI Taxonomy" id="1097556"/>
    <lineage>
        <taxon>Eukaryota</taxon>
        <taxon>Fungi</taxon>
        <taxon>Dikarya</taxon>
        <taxon>Ascomycota</taxon>
        <taxon>Taphrinomycotina</taxon>
        <taxon>Taphrinomycetes</taxon>
        <taxon>Taphrinales</taxon>
        <taxon>Taphrinaceae</taxon>
        <taxon>Taphrina</taxon>
    </lineage>
</organism>
<dbReference type="InterPro" id="IPR045122">
    <property type="entry name" value="Csc1-like"/>
</dbReference>
<dbReference type="InterPro" id="IPR032880">
    <property type="entry name" value="CSC1/OSCA1-like_N"/>
</dbReference>
<feature type="transmembrane region" description="Helical" evidence="8">
    <location>
        <begin position="101"/>
        <end position="120"/>
    </location>
</feature>
<evidence type="ECO:0000259" key="11">
    <source>
        <dbReference type="Pfam" id="PF13967"/>
    </source>
</evidence>
<evidence type="ECO:0000259" key="12">
    <source>
        <dbReference type="Pfam" id="PF14703"/>
    </source>
</evidence>
<dbReference type="STRING" id="1097556.R4XFG1"/>
<feature type="transmembrane region" description="Helical" evidence="8">
    <location>
        <begin position="20"/>
        <end position="40"/>
    </location>
</feature>
<evidence type="ECO:0000256" key="6">
    <source>
        <dbReference type="ARBA" id="ARBA00023136"/>
    </source>
</evidence>
<accession>R4XFG1</accession>
<evidence type="ECO:0000256" key="3">
    <source>
        <dbReference type="ARBA" id="ARBA00022448"/>
    </source>
</evidence>
<feature type="domain" description="CSC1/OSCA1-like 7TM region" evidence="9">
    <location>
        <begin position="420"/>
        <end position="692"/>
    </location>
</feature>
<comment type="subcellular location">
    <subcellularLocation>
        <location evidence="1">Membrane</location>
        <topology evidence="1">Multi-pass membrane protein</topology>
    </subcellularLocation>
</comment>
<reference evidence="13 14" key="1">
    <citation type="journal article" date="2013" name="MBio">
        <title>Genome sequencing of the plant pathogen Taphrina deformans, the causal agent of peach leaf curl.</title>
        <authorList>
            <person name="Cisse O.H."/>
            <person name="Almeida J.M.G.C.F."/>
            <person name="Fonseca A."/>
            <person name="Kumar A.A."/>
            <person name="Salojaervi J."/>
            <person name="Overmyer K."/>
            <person name="Hauser P.M."/>
            <person name="Pagni M."/>
        </authorList>
    </citation>
    <scope>NUCLEOTIDE SEQUENCE [LARGE SCALE GENOMIC DNA]</scope>
    <source>
        <strain evidence="14">PYCC 5710 / ATCC 11124 / CBS 356.35 / IMI 108563 / JCM 9778 / NBRC 8474</strain>
    </source>
</reference>
<proteinExistence type="inferred from homology"/>
<evidence type="ECO:0000256" key="7">
    <source>
        <dbReference type="SAM" id="MobiDB-lite"/>
    </source>
</evidence>
<evidence type="ECO:0000313" key="13">
    <source>
        <dbReference type="EMBL" id="CCG84511.1"/>
    </source>
</evidence>
<feature type="domain" description="CSC1/OSCA1-like N-terminal transmembrane" evidence="11">
    <location>
        <begin position="18"/>
        <end position="179"/>
    </location>
</feature>
<dbReference type="PANTHER" id="PTHR13018">
    <property type="entry name" value="PROBABLE MEMBRANE PROTEIN DUF221-RELATED"/>
    <property type="match status" value="1"/>
</dbReference>
<keyword evidence="5 8" id="KW-1133">Transmembrane helix</keyword>
<keyword evidence="4 8" id="KW-0812">Transmembrane</keyword>
<feature type="compositionally biased region" description="Basic and acidic residues" evidence="7">
    <location>
        <begin position="771"/>
        <end position="782"/>
    </location>
</feature>
<evidence type="ECO:0008006" key="15">
    <source>
        <dbReference type="Google" id="ProtNLM"/>
    </source>
</evidence>
<keyword evidence="6 8" id="KW-0472">Membrane</keyword>
<gene>
    <name evidence="13" type="ORF">TAPDE_004976</name>
</gene>
<evidence type="ECO:0000313" key="14">
    <source>
        <dbReference type="Proteomes" id="UP000013776"/>
    </source>
</evidence>
<evidence type="ECO:0000259" key="9">
    <source>
        <dbReference type="Pfam" id="PF02714"/>
    </source>
</evidence>
<feature type="domain" description="10TM putative phosphate transporter extracellular tail" evidence="10">
    <location>
        <begin position="791"/>
        <end position="872"/>
    </location>
</feature>
<feature type="transmembrane region" description="Helical" evidence="8">
    <location>
        <begin position="159"/>
        <end position="179"/>
    </location>
</feature>
<feature type="transmembrane region" description="Helical" evidence="8">
    <location>
        <begin position="581"/>
        <end position="601"/>
    </location>
</feature>
<dbReference type="Proteomes" id="UP000013776">
    <property type="component" value="Unassembled WGS sequence"/>
</dbReference>
<keyword evidence="14" id="KW-1185">Reference proteome</keyword>
<protein>
    <recommendedName>
        <fullName evidence="15">DUF221 domain protein</fullName>
    </recommendedName>
</protein>
<comment type="similarity">
    <text evidence="2">Belongs to the CSC1 (TC 1.A.17) family.</text>
</comment>
<evidence type="ECO:0000256" key="4">
    <source>
        <dbReference type="ARBA" id="ARBA00022692"/>
    </source>
</evidence>
<dbReference type="GO" id="GO:0005886">
    <property type="term" value="C:plasma membrane"/>
    <property type="evidence" value="ECO:0007669"/>
    <property type="project" value="TreeGrafter"/>
</dbReference>
<evidence type="ECO:0000256" key="5">
    <source>
        <dbReference type="ARBA" id="ARBA00022989"/>
    </source>
</evidence>
<comment type="caution">
    <text evidence="13">The sequence shown here is derived from an EMBL/GenBank/DDBJ whole genome shotgun (WGS) entry which is preliminary data.</text>
</comment>
<evidence type="ECO:0000256" key="8">
    <source>
        <dbReference type="SAM" id="Phobius"/>
    </source>
</evidence>
<dbReference type="InterPro" id="IPR003864">
    <property type="entry name" value="CSC1/OSCA1-like_7TM"/>
</dbReference>
<dbReference type="GO" id="GO:0005227">
    <property type="term" value="F:calcium-activated cation channel activity"/>
    <property type="evidence" value="ECO:0007669"/>
    <property type="project" value="InterPro"/>
</dbReference>
<evidence type="ECO:0000256" key="2">
    <source>
        <dbReference type="ARBA" id="ARBA00007779"/>
    </source>
</evidence>
<dbReference type="VEuPathDB" id="FungiDB:TAPDE_004976"/>
<feature type="transmembrane region" description="Helical" evidence="8">
    <location>
        <begin position="622"/>
        <end position="653"/>
    </location>
</feature>
<feature type="transmembrane region" description="Helical" evidence="8">
    <location>
        <begin position="707"/>
        <end position="727"/>
    </location>
</feature>
<feature type="region of interest" description="Disordered" evidence="7">
    <location>
        <begin position="771"/>
        <end position="795"/>
    </location>
</feature>
<feature type="transmembrane region" description="Helical" evidence="8">
    <location>
        <begin position="673"/>
        <end position="695"/>
    </location>
</feature>
<dbReference type="InterPro" id="IPR022257">
    <property type="entry name" value="PHM7_ext"/>
</dbReference>
<dbReference type="Pfam" id="PF12621">
    <property type="entry name" value="PHM7_ext"/>
    <property type="match status" value="1"/>
</dbReference>
<dbReference type="AlphaFoldDB" id="R4XFG1"/>
<keyword evidence="3" id="KW-0813">Transport</keyword>
<feature type="transmembrane region" description="Helical" evidence="8">
    <location>
        <begin position="470"/>
        <end position="495"/>
    </location>
</feature>
<dbReference type="Pfam" id="PF02714">
    <property type="entry name" value="RSN1_7TM"/>
    <property type="match status" value="1"/>
</dbReference>
<dbReference type="Pfam" id="PF13967">
    <property type="entry name" value="RSN1_TM"/>
    <property type="match status" value="1"/>
</dbReference>
<dbReference type="PANTHER" id="PTHR13018:SF20">
    <property type="entry name" value="SPORULATION-SPECIFIC PROTEIN 75"/>
    <property type="match status" value="1"/>
</dbReference>
<feature type="transmembrane region" description="Helical" evidence="8">
    <location>
        <begin position="515"/>
        <end position="537"/>
    </location>
</feature>
<evidence type="ECO:0000259" key="10">
    <source>
        <dbReference type="Pfam" id="PF12621"/>
    </source>
</evidence>
<sequence length="882" mass="100161">MSTDNAAIAALEGTSLQAFVSSLAINFVVFCVFVLLFIVLRTRLHRIYEPRAYIEYLSEEKRMPKLPRKPWGWMGAIFRIILKKDIIIEKSGLDAYFFIRFLRMILIIFVPALLLVWPILLPLNIVDGVNSSPSVGQTNVNGLDRLAFGNVSRRHVTRYWAHLIMAYLFVIWICVVTLYEMLHYIEVRQEWLTSPKHRSKASATTILVTTIPKNLLDEDKLRSIYSSLPGGVRNVWLNRDFSNLLVDVNNRDAIARQLELAELNLIKRARAQHLRDLKASPSSKEELSKTESPGEEEKSYRYVTFDQRPKHRLPLFSWFFSLPNWMGIGKKVDTIHWCKAELVRRNVEIEGKQSDPGAYRPMNSAFIQFNRQIAAHMAVQAVPHHTVKAMDPSYPEISPHDVIWSNMQMHWWERYIWVTVVWVVIIAATVFFAVPTAFIGTLAHVTDLVALFPWLSFLSTDKPGAKFWSGLVTGVLPPALLGLLLLLVPILLKLAARLQGHPTRKDVSLAVQNMYFLFLFVQLFLVITISSGVTTLIDRAIHNPGSIPQLLATNLPKAANFFFSYMLLQGLSGASGDLLQWWWITVHYVATSLTSTPRSKWKRWNNMRTNTWGTTYPKFTNLAAIGIIYSIIAPLIMFFVILAFMLFGIAQITSFMYVYDIVTDTGGLSFPKAIQQIFVGVYFLELSLTGLFFLVRHEDGTGVPCKVQAILTIVLLVLTIVFQTLFYKNFHPLVNYLPLDSEVDDHGSNESSPLVSRTVTSDDQGLIYRPAGKERAMNRQSRDDEDLEDVSSATAHMPTELISQTDRDKLLLEAFKHEALRRRTPIIWLPEDDLGIAADEVKHMPPEVQASTVGARLNAKGVAEYVSGYSPPDYVRSDDMLL</sequence>
<feature type="domain" description="CSC1/OSCA1-like cytosolic" evidence="12">
    <location>
        <begin position="204"/>
        <end position="406"/>
    </location>
</feature>
<dbReference type="OrthoDB" id="1076608at2759"/>